<organism evidence="6 7">
    <name type="scientific">Phytophthora megakarya</name>
    <dbReference type="NCBI Taxonomy" id="4795"/>
    <lineage>
        <taxon>Eukaryota</taxon>
        <taxon>Sar</taxon>
        <taxon>Stramenopiles</taxon>
        <taxon>Oomycota</taxon>
        <taxon>Peronosporomycetes</taxon>
        <taxon>Peronosporales</taxon>
        <taxon>Peronosporaceae</taxon>
        <taxon>Phytophthora</taxon>
    </lineage>
</organism>
<dbReference type="PANTHER" id="PTHR10099">
    <property type="entry name" value="PHOSPHORIBOSYLFORMYLGLYCINAMIDINE SYNTHASE"/>
    <property type="match status" value="1"/>
</dbReference>
<dbReference type="OrthoDB" id="6666987at2759"/>
<dbReference type="AlphaFoldDB" id="A0A225UWU3"/>
<sequence length="148" mass="16488">MASSPEKKQKTTSISSTSSLLRFYRTPAFTAHANRTLLAHLRAHVADGLQVDELVTEYCFYVETKADAETLSAADQETLHWLLSETFEPQQTRPAEPFLATSSSNEWLVEVGPRMNFSTAWSSNAVAICQACGISSIKRIERATRYLV</sequence>
<gene>
    <name evidence="6" type="ORF">PHMEG_00032954</name>
</gene>
<dbReference type="GO" id="GO:0005737">
    <property type="term" value="C:cytoplasm"/>
    <property type="evidence" value="ECO:0007669"/>
    <property type="project" value="TreeGrafter"/>
</dbReference>
<protein>
    <submittedName>
        <fullName evidence="6">Phosphoribosylformylglycinamidine synthase</fullName>
    </submittedName>
</protein>
<comment type="caution">
    <text evidence="6">The sequence shown here is derived from an EMBL/GenBank/DDBJ whole genome shotgun (WGS) entry which is preliminary data.</text>
</comment>
<keyword evidence="1" id="KW-0436">Ligase</keyword>
<dbReference type="PANTHER" id="PTHR10099:SF1">
    <property type="entry name" value="PHOSPHORIBOSYLFORMYLGLYCINAMIDINE SYNTHASE"/>
    <property type="match status" value="1"/>
</dbReference>
<dbReference type="SUPFAM" id="SSF82697">
    <property type="entry name" value="PurS-like"/>
    <property type="match status" value="1"/>
</dbReference>
<dbReference type="Pfam" id="PF18076">
    <property type="entry name" value="FGAR-AT_N"/>
    <property type="match status" value="1"/>
</dbReference>
<keyword evidence="7" id="KW-1185">Reference proteome</keyword>
<dbReference type="GO" id="GO:0006164">
    <property type="term" value="P:purine nucleotide biosynthetic process"/>
    <property type="evidence" value="ECO:0007669"/>
    <property type="project" value="UniProtKB-KW"/>
</dbReference>
<feature type="domain" description="Phosphoribosylformylglycinamidine synthase N-terminal" evidence="5">
    <location>
        <begin position="57"/>
        <end position="148"/>
    </location>
</feature>
<reference evidence="7" key="1">
    <citation type="submission" date="2017-03" db="EMBL/GenBank/DDBJ databases">
        <title>Phytopthora megakarya and P. palmivora, two closely related causual agents of cacao black pod achieved similar genome size and gene model numbers by different mechanisms.</title>
        <authorList>
            <person name="Ali S."/>
            <person name="Shao J."/>
            <person name="Larry D.J."/>
            <person name="Kronmiller B."/>
            <person name="Shen D."/>
            <person name="Strem M.D."/>
            <person name="Melnick R.L."/>
            <person name="Guiltinan M.J."/>
            <person name="Tyler B.M."/>
            <person name="Meinhardt L.W."/>
            <person name="Bailey B.A."/>
        </authorList>
    </citation>
    <scope>NUCLEOTIDE SEQUENCE [LARGE SCALE GENOMIC DNA]</scope>
    <source>
        <strain evidence="7">zdho120</strain>
    </source>
</reference>
<dbReference type="InterPro" id="IPR040707">
    <property type="entry name" value="FGAR-AT_N"/>
</dbReference>
<keyword evidence="4" id="KW-0067">ATP-binding</keyword>
<evidence type="ECO:0000313" key="7">
    <source>
        <dbReference type="Proteomes" id="UP000198211"/>
    </source>
</evidence>
<evidence type="ECO:0000256" key="3">
    <source>
        <dbReference type="ARBA" id="ARBA00022755"/>
    </source>
</evidence>
<dbReference type="EMBL" id="NBNE01011312">
    <property type="protein sequence ID" value="OWY96709.1"/>
    <property type="molecule type" value="Genomic_DNA"/>
</dbReference>
<evidence type="ECO:0000313" key="6">
    <source>
        <dbReference type="EMBL" id="OWY96709.1"/>
    </source>
</evidence>
<evidence type="ECO:0000259" key="5">
    <source>
        <dbReference type="Pfam" id="PF18076"/>
    </source>
</evidence>
<feature type="non-terminal residue" evidence="6">
    <location>
        <position position="148"/>
    </location>
</feature>
<dbReference type="Proteomes" id="UP000198211">
    <property type="component" value="Unassembled WGS sequence"/>
</dbReference>
<evidence type="ECO:0000256" key="2">
    <source>
        <dbReference type="ARBA" id="ARBA00022741"/>
    </source>
</evidence>
<keyword evidence="2" id="KW-0547">Nucleotide-binding</keyword>
<proteinExistence type="predicted"/>
<dbReference type="GO" id="GO:0005524">
    <property type="term" value="F:ATP binding"/>
    <property type="evidence" value="ECO:0007669"/>
    <property type="project" value="UniProtKB-KW"/>
</dbReference>
<evidence type="ECO:0000256" key="4">
    <source>
        <dbReference type="ARBA" id="ARBA00022840"/>
    </source>
</evidence>
<name>A0A225UWU3_9STRA</name>
<dbReference type="InterPro" id="IPR036604">
    <property type="entry name" value="PurS-like_sf"/>
</dbReference>
<dbReference type="STRING" id="4795.A0A225UWU3"/>
<dbReference type="GO" id="GO:0004642">
    <property type="term" value="F:phosphoribosylformylglycinamidine synthase activity"/>
    <property type="evidence" value="ECO:0007669"/>
    <property type="project" value="TreeGrafter"/>
</dbReference>
<accession>A0A225UWU3</accession>
<keyword evidence="3" id="KW-0658">Purine biosynthesis</keyword>
<evidence type="ECO:0000256" key="1">
    <source>
        <dbReference type="ARBA" id="ARBA00022598"/>
    </source>
</evidence>